<keyword evidence="4" id="KW-0572">Peptidoglycan-anchor</keyword>
<evidence type="ECO:0000256" key="4">
    <source>
        <dbReference type="ARBA" id="ARBA00023088"/>
    </source>
</evidence>
<dbReference type="PROSITE" id="PS50847">
    <property type="entry name" value="GRAM_POS_ANCHORING"/>
    <property type="match status" value="1"/>
</dbReference>
<dbReference type="Proteomes" id="UP001141961">
    <property type="component" value="Unassembled WGS sequence"/>
</dbReference>
<proteinExistence type="predicted"/>
<evidence type="ECO:0000313" key="8">
    <source>
        <dbReference type="EMBL" id="MDB6246942.1"/>
    </source>
</evidence>
<evidence type="ECO:0000256" key="2">
    <source>
        <dbReference type="ARBA" id="ARBA00022525"/>
    </source>
</evidence>
<evidence type="ECO:0000256" key="5">
    <source>
        <dbReference type="SAM" id="MobiDB-lite"/>
    </source>
</evidence>
<dbReference type="NCBIfam" id="TIGR01167">
    <property type="entry name" value="LPXTG_anchor"/>
    <property type="match status" value="1"/>
</dbReference>
<dbReference type="InterPro" id="IPR019931">
    <property type="entry name" value="LPXTG_anchor"/>
</dbReference>
<keyword evidence="6" id="KW-0812">Transmembrane</keyword>
<evidence type="ECO:0000256" key="3">
    <source>
        <dbReference type="ARBA" id="ARBA00022729"/>
    </source>
</evidence>
<reference evidence="8" key="1">
    <citation type="journal article" date="2022" name="Microorganisms">
        <title>Antibiotic Susceptibility, Resistance Gene Determinants and Corresponding Genomic Regions in Lactobacillus amylovorus Isolates Derived from Wild Boars and Domestic Pigs.</title>
        <authorList>
            <person name="Moravkova M."/>
            <person name="Kostovova I."/>
            <person name="Kavanova K."/>
            <person name="Pechar R."/>
            <person name="Stanek S."/>
            <person name="Brychta A."/>
            <person name="Zeman M."/>
            <person name="Kubasova T."/>
        </authorList>
    </citation>
    <scope>NUCLEOTIDE SEQUENCE</scope>
    <source>
        <strain evidence="8">M597B</strain>
    </source>
</reference>
<feature type="region of interest" description="Disordered" evidence="5">
    <location>
        <begin position="1"/>
        <end position="34"/>
    </location>
</feature>
<evidence type="ECO:0000256" key="1">
    <source>
        <dbReference type="ARBA" id="ARBA00022512"/>
    </source>
</evidence>
<comment type="caution">
    <text evidence="8">The sequence shown here is derived from an EMBL/GenBank/DDBJ whole genome shotgun (WGS) entry which is preliminary data.</text>
</comment>
<evidence type="ECO:0000313" key="9">
    <source>
        <dbReference type="Proteomes" id="UP001141961"/>
    </source>
</evidence>
<keyword evidence="3" id="KW-0732">Signal</keyword>
<dbReference type="Pfam" id="PF00746">
    <property type="entry name" value="Gram_pos_anchor"/>
    <property type="match status" value="1"/>
</dbReference>
<evidence type="ECO:0000256" key="6">
    <source>
        <dbReference type="SAM" id="Phobius"/>
    </source>
</evidence>
<accession>A0AAW6BB17</accession>
<protein>
    <submittedName>
        <fullName evidence="8">LPXTG cell wall anchor domain-containing protein</fullName>
    </submittedName>
</protein>
<keyword evidence="2" id="KW-0964">Secreted</keyword>
<dbReference type="EMBL" id="JAOTHD010000017">
    <property type="protein sequence ID" value="MDB6246942.1"/>
    <property type="molecule type" value="Genomic_DNA"/>
</dbReference>
<dbReference type="RefSeq" id="WP_052543162.1">
    <property type="nucleotide sequence ID" value="NZ_CP049763.1"/>
</dbReference>
<evidence type="ECO:0000259" key="7">
    <source>
        <dbReference type="PROSITE" id="PS50847"/>
    </source>
</evidence>
<sequence length="62" mass="6591">MSNNGPKSEFNGADETANNKPKASDEELPQTGEKDNKLGILGLLSVSLASLFGLGEKKKKED</sequence>
<dbReference type="AlphaFoldDB" id="A0AAW6BB17"/>
<keyword evidence="6" id="KW-0472">Membrane</keyword>
<reference evidence="8" key="2">
    <citation type="submission" date="2022-10" db="EMBL/GenBank/DDBJ databases">
        <authorList>
            <person name="Kostovova I."/>
            <person name="Moravkova M."/>
            <person name="Pechar R."/>
        </authorList>
    </citation>
    <scope>NUCLEOTIDE SEQUENCE</scope>
    <source>
        <strain evidence="8">M597B</strain>
    </source>
</reference>
<name>A0AAW6BB17_LACAM</name>
<keyword evidence="1" id="KW-0134">Cell wall</keyword>
<feature type="transmembrane region" description="Helical" evidence="6">
    <location>
        <begin position="38"/>
        <end position="55"/>
    </location>
</feature>
<feature type="domain" description="Gram-positive cocci surface proteins LPxTG" evidence="7">
    <location>
        <begin position="28"/>
        <end position="62"/>
    </location>
</feature>
<gene>
    <name evidence="8" type="ORF">ODV14_06345</name>
</gene>
<organism evidence="8 9">
    <name type="scientific">Lactobacillus amylovorus</name>
    <dbReference type="NCBI Taxonomy" id="1604"/>
    <lineage>
        <taxon>Bacteria</taxon>
        <taxon>Bacillati</taxon>
        <taxon>Bacillota</taxon>
        <taxon>Bacilli</taxon>
        <taxon>Lactobacillales</taxon>
        <taxon>Lactobacillaceae</taxon>
        <taxon>Lactobacillus</taxon>
    </lineage>
</organism>
<keyword evidence="6" id="KW-1133">Transmembrane helix</keyword>